<feature type="region of interest" description="Disordered" evidence="1">
    <location>
        <begin position="40"/>
        <end position="61"/>
    </location>
</feature>
<evidence type="ECO:0000256" key="1">
    <source>
        <dbReference type="SAM" id="MobiDB-lite"/>
    </source>
</evidence>
<organism evidence="2 3">
    <name type="scientific">Plastoroseomonas hellenica</name>
    <dbReference type="NCBI Taxonomy" id="2687306"/>
    <lineage>
        <taxon>Bacteria</taxon>
        <taxon>Pseudomonadati</taxon>
        <taxon>Pseudomonadota</taxon>
        <taxon>Alphaproteobacteria</taxon>
        <taxon>Acetobacterales</taxon>
        <taxon>Acetobacteraceae</taxon>
        <taxon>Plastoroseomonas</taxon>
    </lineage>
</organism>
<feature type="region of interest" description="Disordered" evidence="1">
    <location>
        <begin position="1"/>
        <end position="24"/>
    </location>
</feature>
<evidence type="ECO:0000313" key="2">
    <source>
        <dbReference type="EMBL" id="MBR0669070.1"/>
    </source>
</evidence>
<reference evidence="3" key="1">
    <citation type="journal article" date="2021" name="Syst. Appl. Microbiol.">
        <title>Roseomonas hellenica sp. nov., isolated from roots of wild-growing Alkanna tinctoria.</title>
        <authorList>
            <person name="Rat A."/>
            <person name="Naranjo H.D."/>
            <person name="Lebbe L."/>
            <person name="Cnockaert M."/>
            <person name="Krigas N."/>
            <person name="Grigoriadou K."/>
            <person name="Maloupa E."/>
            <person name="Willems A."/>
        </authorList>
    </citation>
    <scope>NUCLEOTIDE SEQUENCE [LARGE SCALE GENOMIC DNA]</scope>
    <source>
        <strain evidence="3">LMG 31523</strain>
    </source>
</reference>
<gene>
    <name evidence="2" type="ORF">GXW71_32270</name>
</gene>
<evidence type="ECO:0000313" key="3">
    <source>
        <dbReference type="Proteomes" id="UP001196870"/>
    </source>
</evidence>
<protein>
    <submittedName>
        <fullName evidence="2">Uncharacterized protein</fullName>
    </submittedName>
</protein>
<keyword evidence="3" id="KW-1185">Reference proteome</keyword>
<proteinExistence type="predicted"/>
<dbReference type="RefSeq" id="WP_211857665.1">
    <property type="nucleotide sequence ID" value="NZ_JAAGBB010000081.1"/>
</dbReference>
<name>A0ABS5F954_9PROT</name>
<dbReference type="EMBL" id="JAAGBB010000081">
    <property type="protein sequence ID" value="MBR0669070.1"/>
    <property type="molecule type" value="Genomic_DNA"/>
</dbReference>
<accession>A0ABS5F954</accession>
<sequence>MDETRTTEAMVTQARPTRRPAPRTAPLWPAVLAAWIGSAAPPLPASSLSTPDQPAETRPRV</sequence>
<dbReference type="Proteomes" id="UP001196870">
    <property type="component" value="Unassembled WGS sequence"/>
</dbReference>
<comment type="caution">
    <text evidence="2">The sequence shown here is derived from an EMBL/GenBank/DDBJ whole genome shotgun (WGS) entry which is preliminary data.</text>
</comment>